<evidence type="ECO:0008006" key="4">
    <source>
        <dbReference type="Google" id="ProtNLM"/>
    </source>
</evidence>
<evidence type="ECO:0000313" key="2">
    <source>
        <dbReference type="EMBL" id="MBL0888602.1"/>
    </source>
</evidence>
<dbReference type="RefSeq" id="WP_201850884.1">
    <property type="nucleotide sequence ID" value="NZ_JABBYC010000066.1"/>
</dbReference>
<name>A0ABS1LSY3_9MICO</name>
<evidence type="ECO:0000313" key="3">
    <source>
        <dbReference type="Proteomes" id="UP000675409"/>
    </source>
</evidence>
<dbReference type="InterPro" id="IPR036457">
    <property type="entry name" value="PPM-type-like_dom_sf"/>
</dbReference>
<dbReference type="EMBL" id="JABBYC010000066">
    <property type="protein sequence ID" value="MBL0888602.1"/>
    <property type="molecule type" value="Genomic_DNA"/>
</dbReference>
<sequence length="267" mass="28898">MTQLQLLDSSSDKGEGDMDEDLAGGVGPYAWMFDGATDMPPTFRPDPRVTGAYWIAHFGDAWLRRHARDQRPSELLSGLAAAIGAELQAQGMPSGGLPPASSLAIVRAYGEQITAAVVGDVAVYNVAEDDLLLDPAFGVTERAAVAQRVPCGTDDTTVAAIIARRRTYLSDESPQWILGDNPTVGKAAPIRHWRTEPGNEMLLATDGFTRAVTDYGLVASWKDLADEVRADGARSMIERIRRFEAGANRARFFKRSDDACAALWRCA</sequence>
<protein>
    <recommendedName>
        <fullName evidence="4">PPM-type phosphatase domain-containing protein</fullName>
    </recommendedName>
</protein>
<comment type="caution">
    <text evidence="2">The sequence shown here is derived from an EMBL/GenBank/DDBJ whole genome shotgun (WGS) entry which is preliminary data.</text>
</comment>
<dbReference type="SUPFAM" id="SSF81606">
    <property type="entry name" value="PP2C-like"/>
    <property type="match status" value="1"/>
</dbReference>
<feature type="region of interest" description="Disordered" evidence="1">
    <location>
        <begin position="1"/>
        <end position="21"/>
    </location>
</feature>
<gene>
    <name evidence="2" type="ORF">HGK34_20365</name>
</gene>
<reference evidence="2 3" key="1">
    <citation type="journal article" date="2021" name="Arch. Microbiol.">
        <title>Myceligenerans indicum sp. nov., an actinobacterium isolated from mangrove sediment of Sundarbans, India.</title>
        <authorList>
            <person name="Asha K."/>
            <person name="Bhadury P."/>
        </authorList>
    </citation>
    <scope>NUCLEOTIDE SEQUENCE [LARGE SCALE GENOMIC DNA]</scope>
    <source>
        <strain evidence="2 3">I2</strain>
    </source>
</reference>
<organism evidence="2 3">
    <name type="scientific">Myceligenerans indicum</name>
    <dbReference type="NCBI Taxonomy" id="2593663"/>
    <lineage>
        <taxon>Bacteria</taxon>
        <taxon>Bacillati</taxon>
        <taxon>Actinomycetota</taxon>
        <taxon>Actinomycetes</taxon>
        <taxon>Micrococcales</taxon>
        <taxon>Promicromonosporaceae</taxon>
        <taxon>Myceligenerans</taxon>
    </lineage>
</organism>
<accession>A0ABS1LSY3</accession>
<keyword evidence="3" id="KW-1185">Reference proteome</keyword>
<dbReference type="Proteomes" id="UP000675409">
    <property type="component" value="Unassembled WGS sequence"/>
</dbReference>
<evidence type="ECO:0000256" key="1">
    <source>
        <dbReference type="SAM" id="MobiDB-lite"/>
    </source>
</evidence>
<proteinExistence type="predicted"/>